<dbReference type="InterPro" id="IPR002018">
    <property type="entry name" value="CarbesteraseB"/>
</dbReference>
<dbReference type="SUPFAM" id="SSF53474">
    <property type="entry name" value="alpha/beta-Hydrolases"/>
    <property type="match status" value="1"/>
</dbReference>
<dbReference type="FunFam" id="3.40.50.1820:FF:000029">
    <property type="entry name" value="Acetylcholinesterase"/>
    <property type="match status" value="1"/>
</dbReference>
<gene>
    <name evidence="12" type="ORF">NPIL_635011</name>
</gene>
<dbReference type="GO" id="GO:0019695">
    <property type="term" value="P:choline metabolic process"/>
    <property type="evidence" value="ECO:0007669"/>
    <property type="project" value="TreeGrafter"/>
</dbReference>
<evidence type="ECO:0000256" key="8">
    <source>
        <dbReference type="ARBA" id="ARBA00048484"/>
    </source>
</evidence>
<dbReference type="GO" id="GO:0005615">
    <property type="term" value="C:extracellular space"/>
    <property type="evidence" value="ECO:0007669"/>
    <property type="project" value="TreeGrafter"/>
</dbReference>
<dbReference type="GO" id="GO:0006581">
    <property type="term" value="P:acetylcholine catabolic process"/>
    <property type="evidence" value="ECO:0007669"/>
    <property type="project" value="TreeGrafter"/>
</dbReference>
<dbReference type="GO" id="GO:0003990">
    <property type="term" value="F:acetylcholinesterase activity"/>
    <property type="evidence" value="ECO:0007669"/>
    <property type="project" value="UniProtKB-EC"/>
</dbReference>
<feature type="active site" description="Charge relay system" evidence="9">
    <location>
        <position position="453"/>
    </location>
</feature>
<keyword evidence="7" id="KW-0325">Glycoprotein</keyword>
<name>A0A8X6UN41_NEPPI</name>
<dbReference type="Gene3D" id="3.40.50.1820">
    <property type="entry name" value="alpha/beta hydrolase"/>
    <property type="match status" value="1"/>
</dbReference>
<dbReference type="GO" id="GO:0005886">
    <property type="term" value="C:plasma membrane"/>
    <property type="evidence" value="ECO:0007669"/>
    <property type="project" value="TreeGrafter"/>
</dbReference>
<evidence type="ECO:0000256" key="6">
    <source>
        <dbReference type="ARBA" id="ARBA00023157"/>
    </source>
</evidence>
<dbReference type="InterPro" id="IPR050654">
    <property type="entry name" value="AChE-related_enzymes"/>
</dbReference>
<keyword evidence="3" id="KW-0719">Serine esterase</keyword>
<keyword evidence="13" id="KW-1185">Reference proteome</keyword>
<feature type="domain" description="Carboxylesterase type B" evidence="11">
    <location>
        <begin position="23"/>
        <end position="531"/>
    </location>
</feature>
<evidence type="ECO:0000313" key="13">
    <source>
        <dbReference type="Proteomes" id="UP000887013"/>
    </source>
</evidence>
<dbReference type="PANTHER" id="PTHR43918:SF4">
    <property type="entry name" value="CARBOXYLIC ESTER HYDROLASE"/>
    <property type="match status" value="1"/>
</dbReference>
<feature type="chain" id="PRO_5036462003" description="acetylcholinesterase" evidence="10">
    <location>
        <begin position="19"/>
        <end position="538"/>
    </location>
</feature>
<evidence type="ECO:0000256" key="9">
    <source>
        <dbReference type="PIRSR" id="PIRSR600997-1"/>
    </source>
</evidence>
<evidence type="ECO:0000256" key="2">
    <source>
        <dbReference type="ARBA" id="ARBA00013276"/>
    </source>
</evidence>
<dbReference type="EMBL" id="BMAW01129572">
    <property type="protein sequence ID" value="GFU30991.1"/>
    <property type="molecule type" value="Genomic_DNA"/>
</dbReference>
<keyword evidence="10" id="KW-0732">Signal</keyword>
<evidence type="ECO:0000256" key="10">
    <source>
        <dbReference type="SAM" id="SignalP"/>
    </source>
</evidence>
<evidence type="ECO:0000256" key="4">
    <source>
        <dbReference type="ARBA" id="ARBA00022801"/>
    </source>
</evidence>
<dbReference type="Pfam" id="PF00135">
    <property type="entry name" value="COesterase"/>
    <property type="match status" value="1"/>
</dbReference>
<dbReference type="EC" id="3.1.1.7" evidence="2"/>
<keyword evidence="4" id="KW-0378">Hydrolase</keyword>
<dbReference type="Proteomes" id="UP000887013">
    <property type="component" value="Unassembled WGS sequence"/>
</dbReference>
<feature type="active site" description="Charge relay system" evidence="9">
    <location>
        <position position="341"/>
    </location>
</feature>
<feature type="signal peptide" evidence="10">
    <location>
        <begin position="1"/>
        <end position="18"/>
    </location>
</feature>
<comment type="catalytic activity">
    <reaction evidence="8">
        <text>acetylcholine + H2O = choline + acetate + H(+)</text>
        <dbReference type="Rhea" id="RHEA:17561"/>
        <dbReference type="ChEBI" id="CHEBI:15354"/>
        <dbReference type="ChEBI" id="CHEBI:15355"/>
        <dbReference type="ChEBI" id="CHEBI:15377"/>
        <dbReference type="ChEBI" id="CHEBI:15378"/>
        <dbReference type="ChEBI" id="CHEBI:30089"/>
        <dbReference type="EC" id="3.1.1.7"/>
    </reaction>
</comment>
<comment type="caution">
    <text evidence="12">The sequence shown here is derived from an EMBL/GenBank/DDBJ whole genome shotgun (WGS) entry which is preliminary data.</text>
</comment>
<evidence type="ECO:0000259" key="11">
    <source>
        <dbReference type="Pfam" id="PF00135"/>
    </source>
</evidence>
<dbReference type="InterPro" id="IPR029058">
    <property type="entry name" value="AB_hydrolase_fold"/>
</dbReference>
<evidence type="ECO:0000313" key="12">
    <source>
        <dbReference type="EMBL" id="GFU30991.1"/>
    </source>
</evidence>
<dbReference type="PANTHER" id="PTHR43918">
    <property type="entry name" value="ACETYLCHOLINESTERASE"/>
    <property type="match status" value="1"/>
</dbReference>
<comment type="similarity">
    <text evidence="1">Belongs to the type-B carboxylesterase/lipase family.</text>
</comment>
<proteinExistence type="inferred from homology"/>
<organism evidence="12 13">
    <name type="scientific">Nephila pilipes</name>
    <name type="common">Giant wood spider</name>
    <name type="synonym">Nephila maculata</name>
    <dbReference type="NCBI Taxonomy" id="299642"/>
    <lineage>
        <taxon>Eukaryota</taxon>
        <taxon>Metazoa</taxon>
        <taxon>Ecdysozoa</taxon>
        <taxon>Arthropoda</taxon>
        <taxon>Chelicerata</taxon>
        <taxon>Arachnida</taxon>
        <taxon>Araneae</taxon>
        <taxon>Araneomorphae</taxon>
        <taxon>Entelegynae</taxon>
        <taxon>Araneoidea</taxon>
        <taxon>Nephilidae</taxon>
        <taxon>Nephila</taxon>
    </lineage>
</organism>
<feature type="active site" description="Acyl-ester intermediate" evidence="9">
    <location>
        <position position="213"/>
    </location>
</feature>
<protein>
    <recommendedName>
        <fullName evidence="2">acetylcholinesterase</fullName>
        <ecNumber evidence="2">3.1.1.7</ecNumber>
    </recommendedName>
</protein>
<sequence length="538" mass="60192">MFLFCLLVCAVCITLNKSNQLQNPEVDTPLGKILGKTVFFCNTPVKTFQGIPFAKPPVGDLRFRKPSPVESWKEPLLAKSLPPGCIQHSSNPFPWLDNLPNKTIDCLYLNIWAPIHTTIDSKKAVMFWMHGGGFRIGSSRLDFYDGRVLAALGDVIVVTTNYRLAVEGFLHFGTEEAPGNMALYDVLEALKWVKSNIRFFGGNENSITFFGQSSGAITAGMFMVSPLARGLFARAILQSGSPTNLDAEDNDRDLKLSQEVAKAVGCASKHSSKNNPDEVVRCLRGKDALELAKTLGKINDNPQRGFYPKFGDEILPVNARQAFILGNFGNFDILIGSNHNEGSILITKAMKNVFGFFGEKNPAINKTFGKHVIKKNFKDFPDTIVDYYLGNVDEDARDIVLYQVQTASGDYARVCPSVYLAESVAKKGNRVYFYYFVHRPSPTPWAPWMGVAHFDETPFAFGYPLRYPKNYTNAELLLSERMINVWTNFAKSGAPPLCESWPLYSKEHYFLRFKTDGESTGIGPHLNNCDFFRPYFGF</sequence>
<evidence type="ECO:0000256" key="1">
    <source>
        <dbReference type="ARBA" id="ARBA00005964"/>
    </source>
</evidence>
<evidence type="ECO:0000256" key="5">
    <source>
        <dbReference type="ARBA" id="ARBA00022867"/>
    </source>
</evidence>
<dbReference type="AlphaFoldDB" id="A0A8X6UN41"/>
<keyword evidence="5" id="KW-0531">Neurotransmitter degradation</keyword>
<keyword evidence="6" id="KW-1015">Disulfide bond</keyword>
<dbReference type="PRINTS" id="PR00878">
    <property type="entry name" value="CHOLNESTRASE"/>
</dbReference>
<reference evidence="12" key="1">
    <citation type="submission" date="2020-08" db="EMBL/GenBank/DDBJ databases">
        <title>Multicomponent nature underlies the extraordinary mechanical properties of spider dragline silk.</title>
        <authorList>
            <person name="Kono N."/>
            <person name="Nakamura H."/>
            <person name="Mori M."/>
            <person name="Yoshida Y."/>
            <person name="Ohtoshi R."/>
            <person name="Malay A.D."/>
            <person name="Moran D.A.P."/>
            <person name="Tomita M."/>
            <person name="Numata K."/>
            <person name="Arakawa K."/>
        </authorList>
    </citation>
    <scope>NUCLEOTIDE SEQUENCE</scope>
</reference>
<evidence type="ECO:0000256" key="3">
    <source>
        <dbReference type="ARBA" id="ARBA00022487"/>
    </source>
</evidence>
<evidence type="ECO:0000256" key="7">
    <source>
        <dbReference type="ARBA" id="ARBA00023180"/>
    </source>
</evidence>
<dbReference type="InterPro" id="IPR000997">
    <property type="entry name" value="Cholinesterase"/>
</dbReference>
<accession>A0A8X6UN41</accession>
<dbReference type="OrthoDB" id="6424772at2759"/>